<dbReference type="NCBIfam" id="TIGR04183">
    <property type="entry name" value="Por_Secre_tail"/>
    <property type="match status" value="1"/>
</dbReference>
<dbReference type="AlphaFoldDB" id="A0A4V2RWC0"/>
<comment type="caution">
    <text evidence="2">The sequence shown here is derived from an EMBL/GenBank/DDBJ whole genome shotgun (WGS) entry which is preliminary data.</text>
</comment>
<accession>A0A4V2RWC0</accession>
<evidence type="ECO:0000313" key="2">
    <source>
        <dbReference type="EMBL" id="TCO07745.1"/>
    </source>
</evidence>
<name>A0A4V2RWC0_9BACT</name>
<dbReference type="EMBL" id="SLWK01000007">
    <property type="protein sequence ID" value="TCO07745.1"/>
    <property type="molecule type" value="Genomic_DNA"/>
</dbReference>
<evidence type="ECO:0000313" key="3">
    <source>
        <dbReference type="Proteomes" id="UP000295221"/>
    </source>
</evidence>
<proteinExistence type="predicted"/>
<gene>
    <name evidence="2" type="ORF">EV194_107129</name>
</gene>
<reference evidence="2 3" key="1">
    <citation type="submission" date="2019-03" db="EMBL/GenBank/DDBJ databases">
        <title>Genomic Encyclopedia of Type Strains, Phase IV (KMG-IV): sequencing the most valuable type-strain genomes for metagenomic binning, comparative biology and taxonomic classification.</title>
        <authorList>
            <person name="Goeker M."/>
        </authorList>
    </citation>
    <scope>NUCLEOTIDE SEQUENCE [LARGE SCALE GENOMIC DNA]</scope>
    <source>
        <strain evidence="2 3">DSM 24179</strain>
    </source>
</reference>
<keyword evidence="3" id="KW-1185">Reference proteome</keyword>
<dbReference type="Proteomes" id="UP000295221">
    <property type="component" value="Unassembled WGS sequence"/>
</dbReference>
<dbReference type="OrthoDB" id="1109156at2"/>
<organism evidence="2 3">
    <name type="scientific">Natronoflexus pectinivorans</name>
    <dbReference type="NCBI Taxonomy" id="682526"/>
    <lineage>
        <taxon>Bacteria</taxon>
        <taxon>Pseudomonadati</taxon>
        <taxon>Bacteroidota</taxon>
        <taxon>Bacteroidia</taxon>
        <taxon>Marinilabiliales</taxon>
        <taxon>Marinilabiliaceae</taxon>
        <taxon>Natronoflexus</taxon>
    </lineage>
</organism>
<dbReference type="Pfam" id="PF18962">
    <property type="entry name" value="Por_Secre_tail"/>
    <property type="match status" value="1"/>
</dbReference>
<evidence type="ECO:0000259" key="1">
    <source>
        <dbReference type="Pfam" id="PF18962"/>
    </source>
</evidence>
<feature type="domain" description="Secretion system C-terminal sorting" evidence="1">
    <location>
        <begin position="923"/>
        <end position="990"/>
    </location>
</feature>
<protein>
    <submittedName>
        <fullName evidence="2">Putative secreted protein (Por secretion system target)</fullName>
    </submittedName>
</protein>
<sequence>MSNFKIDVMRNLYSLSTKVLALVTACFFIGSMVQAQETINWRGSVSTDATDVQNWDPPTGMAGNHIRVGHIGTYNDPENPNHPIVTGEEDFSFVSIGIAGPYHFIEEDEDGIPTGVEDGPYGPGQITFSMADGSVARQEGPNDTHAFPGGVLIVNSGEVNFQRSYHMTGSPEAMVIVEGTGRATFRDFFGIGDRDQNVGGNVIIRNDGVIHVTGAGRMIRVWDQFSRINIHDNAQLIINGDNRGEYASLVANDIITGGENFYINYYYQNELNQTFYVAKPEGTVWTYFTDRLQERAEFLVVGEAGSEVALENSDVVAAATNFEWKYGTDPEGPYTNVLGSSTEANTFVPTFDESGTFYLVCEVTTPDGQVTSNALTFVVGSANLSLTPDGVQYVRGEQIGAEITVTADQGTIESGEWKWSQTPGVGYQSFDPVISGTSISPSFETPGAYFIRFEGVVDGSPDISSEIRIVQQVWDAGPLNLTWVGGVDDDYHKATNWNPMAQPHRNNIIIPVDVPHYPVFSHGVDTIMGGSTIHHTAAVMDGETVVEPAKSAMLIIRGGETDSLKWRGNVDNFRGILQVESGVFVKDQDLLRMHSNSATVNVTGTGVAIFNQWGSNNHPNLMMGNSNAPTVGGQVHVSGNGKIYFHPAPIFRFAVDAEAEFSFFTVSENGQFIFQGNHTSGTTGYITNRRIRVPEEHDFINVYDHVTDYTYVMARDLNAFGIEQTGMFIMPILTDSEVLTLVNTDGLSEFTWKHSHSPFGPWESFTPEVAGDAVTVQFENIGEYYVVAEAGDGTLSSNTLMFRIIDFAVEIDEDGGVYTLSVELPEGMTALGWQYKSAEEANFEEFELAGTELTYLVDPFDFMVSDGVFHVTYLGVMTDDAGQDVQLLAVPVTVTIADGDLVSVVLGQHSTSLGKVKSLNVGVYPNPNNGTFTLNAGADSYLVEVIDMNGVIVDSRKVSGDGQSITINQKGIFMVKVTSATGVGVSRVIVK</sequence>
<dbReference type="InterPro" id="IPR026444">
    <property type="entry name" value="Secre_tail"/>
</dbReference>